<dbReference type="EMBL" id="SJPF01000002">
    <property type="protein sequence ID" value="TWT34181.1"/>
    <property type="molecule type" value="Genomic_DNA"/>
</dbReference>
<dbReference type="Proteomes" id="UP000318878">
    <property type="component" value="Unassembled WGS sequence"/>
</dbReference>
<dbReference type="PANTHER" id="PTHR34817">
    <property type="entry name" value="NUCLEOTIDYLTRANSFERASE"/>
    <property type="match status" value="1"/>
</dbReference>
<dbReference type="RefSeq" id="WP_146430185.1">
    <property type="nucleotide sequence ID" value="NZ_SJPF01000002.1"/>
</dbReference>
<accession>A0A5C5V7D0</accession>
<evidence type="ECO:0000313" key="1">
    <source>
        <dbReference type="EMBL" id="TWT34181.1"/>
    </source>
</evidence>
<name>A0A5C5V7D0_9BACT</name>
<reference evidence="1 2" key="1">
    <citation type="submission" date="2019-02" db="EMBL/GenBank/DDBJ databases">
        <title>Deep-cultivation of Planctomycetes and their phenomic and genomic characterization uncovers novel biology.</title>
        <authorList>
            <person name="Wiegand S."/>
            <person name="Jogler M."/>
            <person name="Boedeker C."/>
            <person name="Pinto D."/>
            <person name="Vollmers J."/>
            <person name="Rivas-Marin E."/>
            <person name="Kohn T."/>
            <person name="Peeters S.H."/>
            <person name="Heuer A."/>
            <person name="Rast P."/>
            <person name="Oberbeckmann S."/>
            <person name="Bunk B."/>
            <person name="Jeske O."/>
            <person name="Meyerdierks A."/>
            <person name="Storesund J.E."/>
            <person name="Kallscheuer N."/>
            <person name="Luecker S."/>
            <person name="Lage O.M."/>
            <person name="Pohl T."/>
            <person name="Merkel B.J."/>
            <person name="Hornburger P."/>
            <person name="Mueller R.-W."/>
            <person name="Bruemmer F."/>
            <person name="Labrenz M."/>
            <person name="Spormann A.M."/>
            <person name="Op Den Camp H."/>
            <person name="Overmann J."/>
            <person name="Amann R."/>
            <person name="Jetten M.S.M."/>
            <person name="Mascher T."/>
            <person name="Medema M.H."/>
            <person name="Devos D.P."/>
            <person name="Kaster A.-K."/>
            <person name="Ovreas L."/>
            <person name="Rohde M."/>
            <person name="Galperin M.Y."/>
            <person name="Jogler C."/>
        </authorList>
    </citation>
    <scope>NUCLEOTIDE SEQUENCE [LARGE SCALE GENOMIC DNA]</scope>
    <source>
        <strain evidence="1 2">Enr8</strain>
    </source>
</reference>
<evidence type="ECO:0000313" key="2">
    <source>
        <dbReference type="Proteomes" id="UP000318878"/>
    </source>
</evidence>
<dbReference type="InterPro" id="IPR018775">
    <property type="entry name" value="RlaP"/>
</dbReference>
<organism evidence="1 2">
    <name type="scientific">Blastopirellula retiformator</name>
    <dbReference type="NCBI Taxonomy" id="2527970"/>
    <lineage>
        <taxon>Bacteria</taxon>
        <taxon>Pseudomonadati</taxon>
        <taxon>Planctomycetota</taxon>
        <taxon>Planctomycetia</taxon>
        <taxon>Pirellulales</taxon>
        <taxon>Pirellulaceae</taxon>
        <taxon>Blastopirellula</taxon>
    </lineage>
</organism>
<sequence>MTIEPRLYKQVDGHPYPLLFATISGAHLYGFPSPDSDFDLRGIHLLPLADVVGLREAEETVEKSGIHDGLEIDLVTHDVKKFFLLMLKKNGYVLEQLLSPLVVQTTPEHEEVKSLAPACITRHHAHHYLGFAATQWKLFQKEDPPRVKPLLYVYRVLLTGIHLMRTGEIEANLVRLNEEARLPYLPDLIAQKQEGPEKGTLSATDLALHQQEYERLTWELEEARERSQLPEQATAKDALNDLLVRIRLNQSS</sequence>
<proteinExistence type="predicted"/>
<comment type="caution">
    <text evidence="1">The sequence shown here is derived from an EMBL/GenBank/DDBJ whole genome shotgun (WGS) entry which is preliminary data.</text>
</comment>
<gene>
    <name evidence="1" type="ORF">Enr8_15750</name>
</gene>
<dbReference type="OrthoDB" id="9796845at2"/>
<dbReference type="AlphaFoldDB" id="A0A5C5V7D0"/>
<dbReference type="GO" id="GO:0016740">
    <property type="term" value="F:transferase activity"/>
    <property type="evidence" value="ECO:0007669"/>
    <property type="project" value="UniProtKB-KW"/>
</dbReference>
<dbReference type="PANTHER" id="PTHR34817:SF1">
    <property type="entry name" value="NUCLEOTIDYLTRANSFERASE"/>
    <property type="match status" value="1"/>
</dbReference>
<keyword evidence="2" id="KW-1185">Reference proteome</keyword>
<dbReference type="Pfam" id="PF10127">
    <property type="entry name" value="RlaP"/>
    <property type="match status" value="1"/>
</dbReference>
<protein>
    <submittedName>
        <fullName evidence="1">Putative nucleotidyltransferase</fullName>
    </submittedName>
</protein>
<keyword evidence="1" id="KW-0808">Transferase</keyword>